<dbReference type="EMBL" id="JAHRIQ010047889">
    <property type="protein sequence ID" value="MEQ2236851.1"/>
    <property type="molecule type" value="Genomic_DNA"/>
</dbReference>
<name>A0ABV0TVJ4_9TELE</name>
<protein>
    <recommendedName>
        <fullName evidence="2">3-hydroxyisobutyryl-CoA hydrolase</fullName>
        <ecNumber evidence="2">3.1.2.4</ecNumber>
    </recommendedName>
</protein>
<reference evidence="4 5" key="1">
    <citation type="submission" date="2021-06" db="EMBL/GenBank/DDBJ databases">
        <authorList>
            <person name="Palmer J.M."/>
        </authorList>
    </citation>
    <scope>NUCLEOTIDE SEQUENCE [LARGE SCALE GENOMIC DNA]</scope>
    <source>
        <strain evidence="5">if_2019</strain>
        <tissue evidence="4">Muscle</tissue>
    </source>
</reference>
<dbReference type="Gene3D" id="3.90.226.10">
    <property type="entry name" value="2-enoyl-CoA Hydratase, Chain A, domain 1"/>
    <property type="match status" value="1"/>
</dbReference>
<proteinExistence type="predicted"/>
<evidence type="ECO:0000256" key="1">
    <source>
        <dbReference type="ARBA" id="ARBA00001709"/>
    </source>
</evidence>
<feature type="non-terminal residue" evidence="4">
    <location>
        <position position="1"/>
    </location>
</feature>
<keyword evidence="5" id="KW-1185">Reference proteome</keyword>
<feature type="domain" description="Enoyl-CoA hydratase/isomerase" evidence="3">
    <location>
        <begin position="71"/>
        <end position="116"/>
    </location>
</feature>
<evidence type="ECO:0000313" key="5">
    <source>
        <dbReference type="Proteomes" id="UP001482620"/>
    </source>
</evidence>
<dbReference type="InterPro" id="IPR045004">
    <property type="entry name" value="ECH_dom"/>
</dbReference>
<dbReference type="EC" id="3.1.2.4" evidence="2"/>
<evidence type="ECO:0000259" key="3">
    <source>
        <dbReference type="Pfam" id="PF16113"/>
    </source>
</evidence>
<sequence>ERSSRNMEPKEIQTFIHSFIHSLIHSFIHPLIHSLIHSSIQSSPVAFWLVTVLGETSRRSSPQRLSLNSSRGFQTLSKMSPTSLKITFRQLQKGATLSLQDVLVMEYRLSQACMVKTQRAWARRWW</sequence>
<evidence type="ECO:0000313" key="4">
    <source>
        <dbReference type="EMBL" id="MEQ2236851.1"/>
    </source>
</evidence>
<dbReference type="Proteomes" id="UP001482620">
    <property type="component" value="Unassembled WGS sequence"/>
</dbReference>
<evidence type="ECO:0000256" key="2">
    <source>
        <dbReference type="ARBA" id="ARBA00011915"/>
    </source>
</evidence>
<gene>
    <name evidence="4" type="ORF">ILYODFUR_016817</name>
</gene>
<dbReference type="Pfam" id="PF16113">
    <property type="entry name" value="ECH_2"/>
    <property type="match status" value="1"/>
</dbReference>
<organism evidence="4 5">
    <name type="scientific">Ilyodon furcidens</name>
    <name type="common">goldbreast splitfin</name>
    <dbReference type="NCBI Taxonomy" id="33524"/>
    <lineage>
        <taxon>Eukaryota</taxon>
        <taxon>Metazoa</taxon>
        <taxon>Chordata</taxon>
        <taxon>Craniata</taxon>
        <taxon>Vertebrata</taxon>
        <taxon>Euteleostomi</taxon>
        <taxon>Actinopterygii</taxon>
        <taxon>Neopterygii</taxon>
        <taxon>Teleostei</taxon>
        <taxon>Neoteleostei</taxon>
        <taxon>Acanthomorphata</taxon>
        <taxon>Ovalentaria</taxon>
        <taxon>Atherinomorphae</taxon>
        <taxon>Cyprinodontiformes</taxon>
        <taxon>Goodeidae</taxon>
        <taxon>Ilyodon</taxon>
    </lineage>
</organism>
<accession>A0ABV0TVJ4</accession>
<comment type="caution">
    <text evidence="4">The sequence shown here is derived from an EMBL/GenBank/DDBJ whole genome shotgun (WGS) entry which is preliminary data.</text>
</comment>
<comment type="catalytic activity">
    <reaction evidence="1">
        <text>3-hydroxy-2-methylpropanoyl-CoA + H2O = 3-hydroxy-2-methylpropanoate + CoA + H(+)</text>
        <dbReference type="Rhea" id="RHEA:20888"/>
        <dbReference type="ChEBI" id="CHEBI:11805"/>
        <dbReference type="ChEBI" id="CHEBI:15377"/>
        <dbReference type="ChEBI" id="CHEBI:15378"/>
        <dbReference type="ChEBI" id="CHEBI:57287"/>
        <dbReference type="ChEBI" id="CHEBI:57340"/>
        <dbReference type="EC" id="3.1.2.4"/>
    </reaction>
</comment>